<evidence type="ECO:0000256" key="2">
    <source>
        <dbReference type="SAM" id="SignalP"/>
    </source>
</evidence>
<comment type="similarity">
    <text evidence="1">Belongs to the bacterial solute-binding protein 8 family.</text>
</comment>
<dbReference type="SUPFAM" id="SSF53807">
    <property type="entry name" value="Helical backbone' metal receptor"/>
    <property type="match status" value="1"/>
</dbReference>
<dbReference type="Pfam" id="PF01497">
    <property type="entry name" value="Peripla_BP_2"/>
    <property type="match status" value="1"/>
</dbReference>
<dbReference type="AlphaFoldDB" id="A0A162N8Y5"/>
<organism evidence="4 5">
    <name type="scientific">Clostridium ljungdahlii</name>
    <dbReference type="NCBI Taxonomy" id="1538"/>
    <lineage>
        <taxon>Bacteria</taxon>
        <taxon>Bacillati</taxon>
        <taxon>Bacillota</taxon>
        <taxon>Clostridia</taxon>
        <taxon>Eubacteriales</taxon>
        <taxon>Clostridiaceae</taxon>
        <taxon>Clostridium</taxon>
    </lineage>
</organism>
<dbReference type="EMBL" id="LITT01000011">
    <property type="protein sequence ID" value="OAA90369.1"/>
    <property type="molecule type" value="Genomic_DNA"/>
</dbReference>
<feature type="chain" id="PRO_5039595066" evidence="2">
    <location>
        <begin position="22"/>
        <end position="346"/>
    </location>
</feature>
<dbReference type="InterPro" id="IPR002491">
    <property type="entry name" value="ABC_transptr_periplasmic_BD"/>
</dbReference>
<name>A0A162N8Y5_9CLOT</name>
<dbReference type="InterPro" id="IPR050902">
    <property type="entry name" value="ABC_Transporter_SBP"/>
</dbReference>
<feature type="domain" description="Fe/B12 periplasmic-binding" evidence="3">
    <location>
        <begin position="56"/>
        <end position="316"/>
    </location>
</feature>
<dbReference type="RefSeq" id="WP_063554823.1">
    <property type="nucleotide sequence ID" value="NZ_LITT01000011.1"/>
</dbReference>
<reference evidence="4 5" key="1">
    <citation type="journal article" date="2015" name="Biotechnol. Bioeng.">
        <title>Genome sequence and phenotypic characterization of Caulobacter segnis.</title>
        <authorList>
            <person name="Patel S."/>
            <person name="Fletcher B."/>
            <person name="Scott D.C."/>
            <person name="Ely B."/>
        </authorList>
    </citation>
    <scope>NUCLEOTIDE SEQUENCE [LARGE SCALE GENOMIC DNA]</scope>
    <source>
        <strain evidence="4 5">ERI-2</strain>
    </source>
</reference>
<sequence length="346" mass="37703">MKKISKILILLLIVCTFGACGKSTTSTSTTTADSNKKITVTDGLGRKVELSKPAEKILSAYPIATQILCALGEQNNILGVDGKIVKNPLGSSPKAGASKLAASKGNNELNVEQVAAAKPDIVFIQKKDKQVIPNLEKSNIKVFVVNAEDLDKLKSTVKDLGIVTGKEKKADEFMDYYTKKLDSINNKLKGVDQKNKPKVYMAGGSMYLTPGKNMFQNSFIELGGGINVAGSLSKSAKWSEISAEQLISWNPDIIILTQYSGVKPQDVLNNAGLKDINAVKNKKVYLIPSKMSSWDMPCPQTILGIMWLSTKTNPEVFKDTNITKEVDDFYQKFYGTTYTKLGGTLD</sequence>
<dbReference type="Gene3D" id="3.40.50.1980">
    <property type="entry name" value="Nitrogenase molybdenum iron protein domain"/>
    <property type="match status" value="2"/>
</dbReference>
<dbReference type="Proteomes" id="UP000077407">
    <property type="component" value="Unassembled WGS sequence"/>
</dbReference>
<evidence type="ECO:0000313" key="5">
    <source>
        <dbReference type="Proteomes" id="UP000077407"/>
    </source>
</evidence>
<evidence type="ECO:0000313" key="4">
    <source>
        <dbReference type="EMBL" id="OAA90369.1"/>
    </source>
</evidence>
<dbReference type="OrthoDB" id="9787830at2"/>
<dbReference type="PATRIC" id="fig|1538.10.peg.174"/>
<evidence type="ECO:0000259" key="3">
    <source>
        <dbReference type="PROSITE" id="PS50983"/>
    </source>
</evidence>
<dbReference type="PANTHER" id="PTHR30535">
    <property type="entry name" value="VITAMIN B12-BINDING PROTEIN"/>
    <property type="match status" value="1"/>
</dbReference>
<proteinExistence type="inferred from homology"/>
<dbReference type="Gene3D" id="1.20.58.2180">
    <property type="match status" value="1"/>
</dbReference>
<gene>
    <name evidence="4" type="primary">btuF_2</name>
    <name evidence="4" type="ORF">WY13_01272</name>
</gene>
<dbReference type="PROSITE" id="PS50983">
    <property type="entry name" value="FE_B12_PBP"/>
    <property type="match status" value="1"/>
</dbReference>
<dbReference type="PANTHER" id="PTHR30535:SF34">
    <property type="entry name" value="MOLYBDATE-BINDING PROTEIN MOLA"/>
    <property type="match status" value="1"/>
</dbReference>
<keyword evidence="2" id="KW-0732">Signal</keyword>
<comment type="caution">
    <text evidence="4">The sequence shown here is derived from an EMBL/GenBank/DDBJ whole genome shotgun (WGS) entry which is preliminary data.</text>
</comment>
<feature type="signal peptide" evidence="2">
    <location>
        <begin position="1"/>
        <end position="21"/>
    </location>
</feature>
<dbReference type="PROSITE" id="PS51257">
    <property type="entry name" value="PROKAR_LIPOPROTEIN"/>
    <property type="match status" value="1"/>
</dbReference>
<evidence type="ECO:0000256" key="1">
    <source>
        <dbReference type="ARBA" id="ARBA00008814"/>
    </source>
</evidence>
<accession>A0A162N8Y5</accession>
<protein>
    <submittedName>
        <fullName evidence="4">Vitamin B12-binding protein</fullName>
    </submittedName>
</protein>